<protein>
    <submittedName>
        <fullName evidence="1">Uncharacterized protein</fullName>
    </submittedName>
</protein>
<dbReference type="InterPro" id="IPR036410">
    <property type="entry name" value="HSP_DnaJ_Cys-rich_dom_sf"/>
</dbReference>
<comment type="caution">
    <text evidence="1">The sequence shown here is derived from an EMBL/GenBank/DDBJ whole genome shotgun (WGS) entry which is preliminary data.</text>
</comment>
<dbReference type="AlphaFoldDB" id="A0A0C1VME7"/>
<dbReference type="PATRIC" id="fig|1229493.5.peg.3823"/>
<dbReference type="Proteomes" id="UP000031586">
    <property type="component" value="Unassembled WGS sequence"/>
</dbReference>
<dbReference type="SUPFAM" id="SSF57938">
    <property type="entry name" value="DnaJ/Hsp40 cysteine-rich domain"/>
    <property type="match status" value="1"/>
</dbReference>
<proteinExistence type="predicted"/>
<name>A0A0C1VME7_9VIBR</name>
<evidence type="ECO:0000313" key="1">
    <source>
        <dbReference type="EMBL" id="KIF50998.1"/>
    </source>
</evidence>
<reference evidence="1 2" key="1">
    <citation type="submission" date="2014-07" db="EMBL/GenBank/DDBJ databases">
        <title>Unique and conserved regions in Vibrio harveyi and related species in comparison with the shrimp pathogen Vibrio harveyi CAIM 1792.</title>
        <authorList>
            <person name="Espinoza-Valles I."/>
            <person name="Vora G."/>
            <person name="Leekitcharoenphon P."/>
            <person name="Ussery D."/>
            <person name="Hoj L."/>
            <person name="Gomez-Gil B."/>
        </authorList>
    </citation>
    <scope>NUCLEOTIDE SEQUENCE [LARGE SCALE GENOMIC DNA]</scope>
    <source>
        <strain evidence="2">CAIM 1854 / LMG 25443</strain>
    </source>
</reference>
<dbReference type="Gene3D" id="6.20.20.10">
    <property type="match status" value="1"/>
</dbReference>
<evidence type="ECO:0000313" key="2">
    <source>
        <dbReference type="Proteomes" id="UP000031586"/>
    </source>
</evidence>
<accession>A0A0C1VME7</accession>
<organism evidence="1 2">
    <name type="scientific">Vibrio owensii CAIM 1854 = LMG 25443</name>
    <dbReference type="NCBI Taxonomy" id="1229493"/>
    <lineage>
        <taxon>Bacteria</taxon>
        <taxon>Pseudomonadati</taxon>
        <taxon>Pseudomonadota</taxon>
        <taxon>Gammaproteobacteria</taxon>
        <taxon>Vibrionales</taxon>
        <taxon>Vibrionaceae</taxon>
        <taxon>Vibrio</taxon>
    </lineage>
</organism>
<dbReference type="EMBL" id="JPRD01000044">
    <property type="protein sequence ID" value="KIF50998.1"/>
    <property type="molecule type" value="Genomic_DNA"/>
</dbReference>
<dbReference type="RefSeq" id="WP_020195293.1">
    <property type="nucleotide sequence ID" value="NZ_BAOH01000018.1"/>
</dbReference>
<sequence length="120" mass="13731">MNNKRSLVDAAIELASNKTEQAPETCPHCNGKGETKGLFSTTWECVHCDGLGYTGDPIAIAKWFKEALIQRTDRIKQLGSHCSGLSKENETLKGIYPDWEERLNEHYEQQTHEKYRSRFD</sequence>
<gene>
    <name evidence="1" type="ORF">H735_22095</name>
</gene>